<dbReference type="EMBL" id="JBHTNF010000002">
    <property type="protein sequence ID" value="MFD1327615.1"/>
    <property type="molecule type" value="Genomic_DNA"/>
</dbReference>
<protein>
    <recommendedName>
        <fullName evidence="3">Chitinase</fullName>
    </recommendedName>
</protein>
<name>A0ABW3YUP1_MYCRA</name>
<reference evidence="2" key="1">
    <citation type="journal article" date="2019" name="Int. J. Syst. Evol. Microbiol.">
        <title>The Global Catalogue of Microorganisms (GCM) 10K type strain sequencing project: providing services to taxonomists for standard genome sequencing and annotation.</title>
        <authorList>
            <consortium name="The Broad Institute Genomics Platform"/>
            <consortium name="The Broad Institute Genome Sequencing Center for Infectious Disease"/>
            <person name="Wu L."/>
            <person name="Ma J."/>
        </authorList>
    </citation>
    <scope>NUCLEOTIDE SEQUENCE [LARGE SCALE GENOMIC DNA]</scope>
    <source>
        <strain evidence="2">CCUG 55609</strain>
    </source>
</reference>
<dbReference type="PANTHER" id="PTHR34408">
    <property type="entry name" value="FAMILY PROTEIN, PUTATIVE-RELATED"/>
    <property type="match status" value="1"/>
</dbReference>
<dbReference type="PANTHER" id="PTHR34408:SF1">
    <property type="entry name" value="GLYCOSYL HYDROLASE FAMILY 19 DOMAIN-CONTAINING PROTEIN HI_1415"/>
    <property type="match status" value="1"/>
</dbReference>
<dbReference type="SUPFAM" id="SSF53955">
    <property type="entry name" value="Lysozyme-like"/>
    <property type="match status" value="1"/>
</dbReference>
<accession>A0ABW3YUP1</accession>
<evidence type="ECO:0008006" key="3">
    <source>
        <dbReference type="Google" id="ProtNLM"/>
    </source>
</evidence>
<gene>
    <name evidence="1" type="ORF">ACFQ33_06870</name>
</gene>
<evidence type="ECO:0000313" key="2">
    <source>
        <dbReference type="Proteomes" id="UP001597173"/>
    </source>
</evidence>
<dbReference type="InterPro" id="IPR023346">
    <property type="entry name" value="Lysozyme-like_dom_sf"/>
</dbReference>
<dbReference type="Gene3D" id="1.10.530.10">
    <property type="match status" value="1"/>
</dbReference>
<dbReference type="RefSeq" id="WP_374835524.1">
    <property type="nucleotide sequence ID" value="NZ_JBHEEW010000001.1"/>
</dbReference>
<proteinExistence type="predicted"/>
<organism evidence="1 2">
    <name type="scientific">Mycoplana ramosa</name>
    <name type="common">Mycoplana bullata</name>
    <dbReference type="NCBI Taxonomy" id="40837"/>
    <lineage>
        <taxon>Bacteria</taxon>
        <taxon>Pseudomonadati</taxon>
        <taxon>Pseudomonadota</taxon>
        <taxon>Alphaproteobacteria</taxon>
        <taxon>Hyphomicrobiales</taxon>
        <taxon>Rhizobiaceae</taxon>
        <taxon>Mycoplana</taxon>
    </lineage>
</organism>
<keyword evidence="2" id="KW-1185">Reference proteome</keyword>
<evidence type="ECO:0000313" key="1">
    <source>
        <dbReference type="EMBL" id="MFD1327615.1"/>
    </source>
</evidence>
<sequence>MPINRKFFFDRVRLHLYKHGLDQDAVDGHTAILDRWEKHLPKDDDRWLAYILATAYHETGRRMQPVEENLNYSAKRLLEVFPKYFRTAEEAASYAGKPEKIANRVYANRLGNGNEASGDGWRYRGRGLVQITGKTNYDKFKIAGSPDDALKLEEALTMLFEGMIKGVYTGYALKDFLDGRKEEWVEARQIINGYDRAQDIADYARHYYSAISYTTGA</sequence>
<dbReference type="Proteomes" id="UP001597173">
    <property type="component" value="Unassembled WGS sequence"/>
</dbReference>
<comment type="caution">
    <text evidence="1">The sequence shown here is derived from an EMBL/GenBank/DDBJ whole genome shotgun (WGS) entry which is preliminary data.</text>
</comment>
<dbReference type="InterPro" id="IPR052354">
    <property type="entry name" value="Cell_Wall_Dynamics_Protein"/>
</dbReference>